<gene>
    <name evidence="1" type="ORF">EDB81DRAFT_768984</name>
</gene>
<evidence type="ECO:0000313" key="1">
    <source>
        <dbReference type="EMBL" id="KAH7110182.1"/>
    </source>
</evidence>
<name>A0A9P9D0C1_9HYPO</name>
<dbReference type="AlphaFoldDB" id="A0A9P9D0C1"/>
<dbReference type="Proteomes" id="UP000738349">
    <property type="component" value="Unassembled WGS sequence"/>
</dbReference>
<protein>
    <recommendedName>
        <fullName evidence="3">Protein kinase domain-containing protein</fullName>
    </recommendedName>
</protein>
<evidence type="ECO:0000313" key="2">
    <source>
        <dbReference type="Proteomes" id="UP000738349"/>
    </source>
</evidence>
<evidence type="ECO:0008006" key="3">
    <source>
        <dbReference type="Google" id="ProtNLM"/>
    </source>
</evidence>
<reference evidence="1" key="1">
    <citation type="journal article" date="2021" name="Nat. Commun.">
        <title>Genetic determinants of endophytism in the Arabidopsis root mycobiome.</title>
        <authorList>
            <person name="Mesny F."/>
            <person name="Miyauchi S."/>
            <person name="Thiergart T."/>
            <person name="Pickel B."/>
            <person name="Atanasova L."/>
            <person name="Karlsson M."/>
            <person name="Huettel B."/>
            <person name="Barry K.W."/>
            <person name="Haridas S."/>
            <person name="Chen C."/>
            <person name="Bauer D."/>
            <person name="Andreopoulos W."/>
            <person name="Pangilinan J."/>
            <person name="LaButti K."/>
            <person name="Riley R."/>
            <person name="Lipzen A."/>
            <person name="Clum A."/>
            <person name="Drula E."/>
            <person name="Henrissat B."/>
            <person name="Kohler A."/>
            <person name="Grigoriev I.V."/>
            <person name="Martin F.M."/>
            <person name="Hacquard S."/>
        </authorList>
    </citation>
    <scope>NUCLEOTIDE SEQUENCE</scope>
    <source>
        <strain evidence="1">MPI-CAGE-AT-0147</strain>
    </source>
</reference>
<keyword evidence="2" id="KW-1185">Reference proteome</keyword>
<dbReference type="OrthoDB" id="1668230at2759"/>
<dbReference type="EMBL" id="JAGMUV010000047">
    <property type="protein sequence ID" value="KAH7110182.1"/>
    <property type="molecule type" value="Genomic_DNA"/>
</dbReference>
<organism evidence="1 2">
    <name type="scientific">Dactylonectria macrodidyma</name>
    <dbReference type="NCBI Taxonomy" id="307937"/>
    <lineage>
        <taxon>Eukaryota</taxon>
        <taxon>Fungi</taxon>
        <taxon>Dikarya</taxon>
        <taxon>Ascomycota</taxon>
        <taxon>Pezizomycotina</taxon>
        <taxon>Sordariomycetes</taxon>
        <taxon>Hypocreomycetidae</taxon>
        <taxon>Hypocreales</taxon>
        <taxon>Nectriaceae</taxon>
        <taxon>Dactylonectria</taxon>
    </lineage>
</organism>
<comment type="caution">
    <text evidence="1">The sequence shown here is derived from an EMBL/GenBank/DDBJ whole genome shotgun (WGS) entry which is preliminary data.</text>
</comment>
<sequence>MSDSGSGSEDSRANPIRFDTPGYPDLETNHFELRNVEDDSVIMVPSCYQNNWSDTDDCPWKESTDARRCWKVSHAYEILGAPHPRIVRYKGSDEWTELPLFEKPSGPGLAFLLLHHHELIYAPPLDTTACRPRPEFLPLIYQWSLHALTALSFCHSRDLLLGFFDINNFWLSKPDLSLSFVGFTSATFVYGPYRRRHSDYSGFFPFHPLQPDGLNSDEIEPTVNTDLVTYGVLIYQLMTTFWPGEGSNIGLEVVDLIKTRSQWPRLENKYRGQVVIKCWAGEYKDTQELRAGLAEVLSTEGWEIEGDDTLRGFSATGLIPFKEVYGRYIDR</sequence>
<proteinExistence type="predicted"/>
<dbReference type="InterPro" id="IPR011009">
    <property type="entry name" value="Kinase-like_dom_sf"/>
</dbReference>
<accession>A0A9P9D0C1</accession>
<dbReference type="SUPFAM" id="SSF56112">
    <property type="entry name" value="Protein kinase-like (PK-like)"/>
    <property type="match status" value="1"/>
</dbReference>